<name>A0A5D2IAA9_GOSTO</name>
<keyword evidence="2" id="KW-1185">Reference proteome</keyword>
<organism evidence="1 2">
    <name type="scientific">Gossypium tomentosum</name>
    <name type="common">Hawaiian cotton</name>
    <name type="synonym">Gossypium sandvicense</name>
    <dbReference type="NCBI Taxonomy" id="34277"/>
    <lineage>
        <taxon>Eukaryota</taxon>
        <taxon>Viridiplantae</taxon>
        <taxon>Streptophyta</taxon>
        <taxon>Embryophyta</taxon>
        <taxon>Tracheophyta</taxon>
        <taxon>Spermatophyta</taxon>
        <taxon>Magnoliopsida</taxon>
        <taxon>eudicotyledons</taxon>
        <taxon>Gunneridae</taxon>
        <taxon>Pentapetalae</taxon>
        <taxon>rosids</taxon>
        <taxon>malvids</taxon>
        <taxon>Malvales</taxon>
        <taxon>Malvaceae</taxon>
        <taxon>Malvoideae</taxon>
        <taxon>Gossypium</taxon>
    </lineage>
</organism>
<evidence type="ECO:0000313" key="2">
    <source>
        <dbReference type="Proteomes" id="UP000322667"/>
    </source>
</evidence>
<reference evidence="1 2" key="1">
    <citation type="submission" date="2019-07" db="EMBL/GenBank/DDBJ databases">
        <title>WGS assembly of Gossypium tomentosum.</title>
        <authorList>
            <person name="Chen Z.J."/>
            <person name="Sreedasyam A."/>
            <person name="Ando A."/>
            <person name="Song Q."/>
            <person name="De L."/>
            <person name="Hulse-Kemp A."/>
            <person name="Ding M."/>
            <person name="Ye W."/>
            <person name="Kirkbride R."/>
            <person name="Jenkins J."/>
            <person name="Plott C."/>
            <person name="Lovell J."/>
            <person name="Lin Y.-M."/>
            <person name="Vaughn R."/>
            <person name="Liu B."/>
            <person name="Li W."/>
            <person name="Simpson S."/>
            <person name="Scheffler B."/>
            <person name="Saski C."/>
            <person name="Grover C."/>
            <person name="Hu G."/>
            <person name="Conover J."/>
            <person name="Carlson J."/>
            <person name="Shu S."/>
            <person name="Boston L."/>
            <person name="Williams M."/>
            <person name="Peterson D."/>
            <person name="Mcgee K."/>
            <person name="Jones D."/>
            <person name="Wendel J."/>
            <person name="Stelly D."/>
            <person name="Grimwood J."/>
            <person name="Schmutz J."/>
        </authorList>
    </citation>
    <scope>NUCLEOTIDE SEQUENCE [LARGE SCALE GENOMIC DNA]</scope>
    <source>
        <strain evidence="1">7179.01</strain>
    </source>
</reference>
<proteinExistence type="predicted"/>
<dbReference type="EMBL" id="CM017634">
    <property type="protein sequence ID" value="TYH39000.1"/>
    <property type="molecule type" value="Genomic_DNA"/>
</dbReference>
<sequence length="117" mass="12544">MPRRVDLAASGSALFKKNILVSSARVSTLAFSSARDSVDPRCDYPVNGGRSCTPKGFLALPRADPKALPGTAYEIGDVARTEARTWHVRRRAVLGVTVAALVPFPKPWGSYFVSVLG</sequence>
<accession>A0A5D2IAA9</accession>
<protein>
    <submittedName>
        <fullName evidence="1">Uncharacterized protein</fullName>
    </submittedName>
</protein>
<dbReference type="Proteomes" id="UP000322667">
    <property type="component" value="Chromosome D12"/>
</dbReference>
<evidence type="ECO:0000313" key="1">
    <source>
        <dbReference type="EMBL" id="TYH39000.1"/>
    </source>
</evidence>
<dbReference type="AlphaFoldDB" id="A0A5D2IAA9"/>
<gene>
    <name evidence="1" type="ORF">ES332_D12G149400v1</name>
</gene>